<dbReference type="EMBL" id="GG745349">
    <property type="protein sequence ID" value="KNE66221.1"/>
    <property type="molecule type" value="Genomic_DNA"/>
</dbReference>
<proteinExistence type="inferred from homology"/>
<reference evidence="10 11" key="1">
    <citation type="submission" date="2009-11" db="EMBL/GenBank/DDBJ databases">
        <title>Annotation of Allomyces macrogynus ATCC 38327.</title>
        <authorList>
            <consortium name="The Broad Institute Genome Sequencing Platform"/>
            <person name="Russ C."/>
            <person name="Cuomo C."/>
            <person name="Burger G."/>
            <person name="Gray M.W."/>
            <person name="Holland P.W.H."/>
            <person name="King N."/>
            <person name="Lang F.B.F."/>
            <person name="Roger A.J."/>
            <person name="Ruiz-Trillo I."/>
            <person name="Young S.K."/>
            <person name="Zeng Q."/>
            <person name="Gargeya S."/>
            <person name="Fitzgerald M."/>
            <person name="Haas B."/>
            <person name="Abouelleil A."/>
            <person name="Alvarado L."/>
            <person name="Arachchi H.M."/>
            <person name="Berlin A."/>
            <person name="Chapman S.B."/>
            <person name="Gearin G."/>
            <person name="Goldberg J."/>
            <person name="Griggs A."/>
            <person name="Gujja S."/>
            <person name="Hansen M."/>
            <person name="Heiman D."/>
            <person name="Howarth C."/>
            <person name="Larimer J."/>
            <person name="Lui A."/>
            <person name="MacDonald P.J.P."/>
            <person name="McCowen C."/>
            <person name="Montmayeur A."/>
            <person name="Murphy C."/>
            <person name="Neiman D."/>
            <person name="Pearson M."/>
            <person name="Priest M."/>
            <person name="Roberts A."/>
            <person name="Saif S."/>
            <person name="Shea T."/>
            <person name="Sisk P."/>
            <person name="Stolte C."/>
            <person name="Sykes S."/>
            <person name="Wortman J."/>
            <person name="Nusbaum C."/>
            <person name="Birren B."/>
        </authorList>
    </citation>
    <scope>NUCLEOTIDE SEQUENCE [LARGE SCALE GENOMIC DNA]</scope>
    <source>
        <strain evidence="10 11">ATCC 38327</strain>
    </source>
</reference>
<dbReference type="STRING" id="578462.A0A0L0SUS9"/>
<protein>
    <recommendedName>
        <fullName evidence="3 8">Histidinol-phosphatase</fullName>
        <shortName evidence="8">HolPase</shortName>
        <ecNumber evidence="3 8">3.1.3.15</ecNumber>
    </recommendedName>
</protein>
<evidence type="ECO:0000256" key="7">
    <source>
        <dbReference type="ARBA" id="ARBA00049158"/>
    </source>
</evidence>
<dbReference type="InterPro" id="IPR010140">
    <property type="entry name" value="Histidinol_P_phosphatase_HisJ"/>
</dbReference>
<dbReference type="InterPro" id="IPR016195">
    <property type="entry name" value="Pol/histidinol_Pase-like"/>
</dbReference>
<sequence length="256" mass="28225">MPISQHSHSGQFCRHGHGELEQIVQEAIRQGFTSYALTEHAPRFAPEHLYPEESDMTVADLRAQFDAFLVEARRLQRVYADQIDLVVGCETEYINTVDLKALDTLTASSILPLLVVGSVHHVGGTPIDFSRDMYANALAHHGGSYVALYSAYFDAQLDLITRRNIRAAIATGSLFEINARARKKGIPGYPHVEVAKTIASLGGRFTLPDDAHGPEDVGLNYRQHVPAYLAEVGVAELLYWTGTLETKSIRVADDPL</sequence>
<evidence type="ECO:0000259" key="9">
    <source>
        <dbReference type="Pfam" id="PF02811"/>
    </source>
</evidence>
<dbReference type="GO" id="GO:0000105">
    <property type="term" value="P:L-histidine biosynthetic process"/>
    <property type="evidence" value="ECO:0007669"/>
    <property type="project" value="UniProtKB-UniRule"/>
</dbReference>
<dbReference type="SUPFAM" id="SSF89550">
    <property type="entry name" value="PHP domain-like"/>
    <property type="match status" value="1"/>
</dbReference>
<gene>
    <name evidence="10" type="ORF">AMAG_10459</name>
</gene>
<dbReference type="AlphaFoldDB" id="A0A0L0SUS9"/>
<feature type="domain" description="PHP" evidence="9">
    <location>
        <begin position="6"/>
        <end position="158"/>
    </location>
</feature>
<comment type="catalytic activity">
    <reaction evidence="7 8">
        <text>L-histidinol phosphate + H2O = L-histidinol + phosphate</text>
        <dbReference type="Rhea" id="RHEA:14465"/>
        <dbReference type="ChEBI" id="CHEBI:15377"/>
        <dbReference type="ChEBI" id="CHEBI:43474"/>
        <dbReference type="ChEBI" id="CHEBI:57699"/>
        <dbReference type="ChEBI" id="CHEBI:57980"/>
        <dbReference type="EC" id="3.1.3.15"/>
    </reaction>
</comment>
<reference evidence="11" key="2">
    <citation type="submission" date="2009-11" db="EMBL/GenBank/DDBJ databases">
        <title>The Genome Sequence of Allomyces macrogynus strain ATCC 38327.</title>
        <authorList>
            <consortium name="The Broad Institute Genome Sequencing Platform"/>
            <person name="Russ C."/>
            <person name="Cuomo C."/>
            <person name="Shea T."/>
            <person name="Young S.K."/>
            <person name="Zeng Q."/>
            <person name="Koehrsen M."/>
            <person name="Haas B."/>
            <person name="Borodovsky M."/>
            <person name="Guigo R."/>
            <person name="Alvarado L."/>
            <person name="Berlin A."/>
            <person name="Borenstein D."/>
            <person name="Chen Z."/>
            <person name="Engels R."/>
            <person name="Freedman E."/>
            <person name="Gellesch M."/>
            <person name="Goldberg J."/>
            <person name="Griggs A."/>
            <person name="Gujja S."/>
            <person name="Heiman D."/>
            <person name="Hepburn T."/>
            <person name="Howarth C."/>
            <person name="Jen D."/>
            <person name="Larson L."/>
            <person name="Lewis B."/>
            <person name="Mehta T."/>
            <person name="Park D."/>
            <person name="Pearson M."/>
            <person name="Roberts A."/>
            <person name="Saif S."/>
            <person name="Shenoy N."/>
            <person name="Sisk P."/>
            <person name="Stolte C."/>
            <person name="Sykes S."/>
            <person name="Walk T."/>
            <person name="White J."/>
            <person name="Yandava C."/>
            <person name="Burger G."/>
            <person name="Gray M.W."/>
            <person name="Holland P.W.H."/>
            <person name="King N."/>
            <person name="Lang F.B.F."/>
            <person name="Roger A.J."/>
            <person name="Ruiz-Trillo I."/>
            <person name="Lander E."/>
            <person name="Nusbaum C."/>
        </authorList>
    </citation>
    <scope>NUCLEOTIDE SEQUENCE [LARGE SCALE GENOMIC DNA]</scope>
    <source>
        <strain evidence="11">ATCC 38327</strain>
    </source>
</reference>
<dbReference type="Pfam" id="PF02811">
    <property type="entry name" value="PHP"/>
    <property type="match status" value="1"/>
</dbReference>
<keyword evidence="6 8" id="KW-0368">Histidine biosynthesis</keyword>
<dbReference type="Gene3D" id="3.20.20.140">
    <property type="entry name" value="Metal-dependent hydrolases"/>
    <property type="match status" value="2"/>
</dbReference>
<evidence type="ECO:0000256" key="8">
    <source>
        <dbReference type="RuleBase" id="RU366003"/>
    </source>
</evidence>
<organism evidence="10 11">
    <name type="scientific">Allomyces macrogynus (strain ATCC 38327)</name>
    <name type="common">Allomyces javanicus var. macrogynus</name>
    <dbReference type="NCBI Taxonomy" id="578462"/>
    <lineage>
        <taxon>Eukaryota</taxon>
        <taxon>Fungi</taxon>
        <taxon>Fungi incertae sedis</taxon>
        <taxon>Blastocladiomycota</taxon>
        <taxon>Blastocladiomycetes</taxon>
        <taxon>Blastocladiales</taxon>
        <taxon>Blastocladiaceae</taxon>
        <taxon>Allomyces</taxon>
    </lineage>
</organism>
<dbReference type="InterPro" id="IPR004013">
    <property type="entry name" value="PHP_dom"/>
</dbReference>
<name>A0A0L0SUS9_ALLM3</name>
<dbReference type="UniPathway" id="UPA00031">
    <property type="reaction ID" value="UER00013"/>
</dbReference>
<evidence type="ECO:0000313" key="11">
    <source>
        <dbReference type="Proteomes" id="UP000054350"/>
    </source>
</evidence>
<evidence type="ECO:0000256" key="4">
    <source>
        <dbReference type="ARBA" id="ARBA00022605"/>
    </source>
</evidence>
<comment type="similarity">
    <text evidence="2 8">Belongs to the PHP hydrolase family. HisK subfamily.</text>
</comment>
<dbReference type="PANTHER" id="PTHR21039">
    <property type="entry name" value="HISTIDINOL PHOSPHATASE-RELATED"/>
    <property type="match status" value="1"/>
</dbReference>
<keyword evidence="5 8" id="KW-0378">Hydrolase</keyword>
<dbReference type="eggNOG" id="ENOG502RXUQ">
    <property type="taxonomic scope" value="Eukaryota"/>
</dbReference>
<evidence type="ECO:0000256" key="5">
    <source>
        <dbReference type="ARBA" id="ARBA00022801"/>
    </source>
</evidence>
<dbReference type="OrthoDB" id="5957391at2759"/>
<dbReference type="NCBIfam" id="TIGR01856">
    <property type="entry name" value="hisJ_fam"/>
    <property type="match status" value="1"/>
</dbReference>
<evidence type="ECO:0000256" key="2">
    <source>
        <dbReference type="ARBA" id="ARBA00009152"/>
    </source>
</evidence>
<evidence type="ECO:0000256" key="6">
    <source>
        <dbReference type="ARBA" id="ARBA00023102"/>
    </source>
</evidence>
<dbReference type="GO" id="GO:0005737">
    <property type="term" value="C:cytoplasm"/>
    <property type="evidence" value="ECO:0007669"/>
    <property type="project" value="TreeGrafter"/>
</dbReference>
<comment type="pathway">
    <text evidence="1 8">Amino-acid biosynthesis; L-histidine biosynthesis; L-histidine from 5-phospho-alpha-D-ribose 1-diphosphate: step 8/9.</text>
</comment>
<dbReference type="OMA" id="EWIRSDT"/>
<evidence type="ECO:0000256" key="1">
    <source>
        <dbReference type="ARBA" id="ARBA00004970"/>
    </source>
</evidence>
<dbReference type="Proteomes" id="UP000054350">
    <property type="component" value="Unassembled WGS sequence"/>
</dbReference>
<evidence type="ECO:0000313" key="10">
    <source>
        <dbReference type="EMBL" id="KNE66221.1"/>
    </source>
</evidence>
<keyword evidence="11" id="KW-1185">Reference proteome</keyword>
<dbReference type="VEuPathDB" id="FungiDB:AMAG_10459"/>
<evidence type="ECO:0000256" key="3">
    <source>
        <dbReference type="ARBA" id="ARBA00013085"/>
    </source>
</evidence>
<dbReference type="EC" id="3.1.3.15" evidence="3 8"/>
<dbReference type="PANTHER" id="PTHR21039:SF0">
    <property type="entry name" value="HISTIDINOL-PHOSPHATASE"/>
    <property type="match status" value="1"/>
</dbReference>
<keyword evidence="4 8" id="KW-0028">Amino-acid biosynthesis</keyword>
<dbReference type="GO" id="GO:0004401">
    <property type="term" value="F:histidinol-phosphatase activity"/>
    <property type="evidence" value="ECO:0007669"/>
    <property type="project" value="UniProtKB-UniRule"/>
</dbReference>
<accession>A0A0L0SUS9</accession>